<keyword evidence="2" id="KW-0378">Hydrolase</keyword>
<sequence>MRSGTYKKGGASSTSSRPILTTLAFAVAGSLALSGCFGNDSDDDDDTIEPTSAKITLANGEVQGLVEDDTLIWHGLPYAKPPVGDLRWRAPLPPENWTGTRDATQRHAECVQAETTTRWQRTSTMVGDEDCLIADVYRPNRAGYQGEKLPVYVWIHGGSNNFGTAKQYDGRALVKNSDVVMVVLQYRLGPLGWFFHPDVQTGGADPLSDSGNFGTLDTIQALKWVKANIADFGGDPDNVTITGESAGAHNVLNLLVSPEADGGLFHQAVSQSGAMTTRSTSNARTATNNHIEWLIRLIEDRKTPATPISPAQATQMRQDMEVAGTLNAYLRAAQGRDLYQAVFNYSQLSSYGGIEDGTVIPVGGWLPAFTSGDFNNVPVILGANEYEQKSFMPLYGGALKATVGGTIPSAAGKSWLDLLDVAFEGTQTLDDVLPTQKDKDTYEVTGYNGGRAWRAKYVDELARVITTHQPATYAYDFRWGTQSGPAPFNFIYGAGHASEISFFHGAGEGLFNLPFTTQNEPGRKDLQNAMMDYLADFARGGNPNGEFSKNELAWQPWSNTAGADKVIVFDATDSATDISMSNEGLTLDGVNTAWIAAMTTLGLTPTEQGALRTFFGQSASYSNP</sequence>
<dbReference type="InterPro" id="IPR002018">
    <property type="entry name" value="CarbesteraseB"/>
</dbReference>
<evidence type="ECO:0000256" key="2">
    <source>
        <dbReference type="ARBA" id="ARBA00022801"/>
    </source>
</evidence>
<dbReference type="InterPro" id="IPR050309">
    <property type="entry name" value="Type-B_Carboxylest/Lipase"/>
</dbReference>
<evidence type="ECO:0000259" key="3">
    <source>
        <dbReference type="Pfam" id="PF00135"/>
    </source>
</evidence>
<evidence type="ECO:0000313" key="4">
    <source>
        <dbReference type="EMBL" id="KKO01610.1"/>
    </source>
</evidence>
<dbReference type="PANTHER" id="PTHR11559">
    <property type="entry name" value="CARBOXYLESTERASE"/>
    <property type="match status" value="1"/>
</dbReference>
<reference evidence="4" key="1">
    <citation type="journal article" date="2015" name="Nature">
        <title>Complex archaea that bridge the gap between prokaryotes and eukaryotes.</title>
        <authorList>
            <person name="Spang A."/>
            <person name="Saw J.H."/>
            <person name="Jorgensen S.L."/>
            <person name="Zaremba-Niedzwiedzka K."/>
            <person name="Martijn J."/>
            <person name="Lind A.E."/>
            <person name="van Eijk R."/>
            <person name="Schleper C."/>
            <person name="Guy L."/>
            <person name="Ettema T.J."/>
        </authorList>
    </citation>
    <scope>NUCLEOTIDE SEQUENCE</scope>
</reference>
<protein>
    <recommendedName>
        <fullName evidence="3">Carboxylesterase type B domain-containing protein</fullName>
    </recommendedName>
</protein>
<comment type="similarity">
    <text evidence="1">Belongs to the type-B carboxylesterase/lipase family.</text>
</comment>
<gene>
    <name evidence="4" type="ORF">LCGC14_0114170</name>
</gene>
<dbReference type="InterPro" id="IPR029058">
    <property type="entry name" value="AB_hydrolase_fold"/>
</dbReference>
<dbReference type="EMBL" id="LAZR01000034">
    <property type="protein sequence ID" value="KKO01610.1"/>
    <property type="molecule type" value="Genomic_DNA"/>
</dbReference>
<dbReference type="InterPro" id="IPR019826">
    <property type="entry name" value="Carboxylesterase_B_AS"/>
</dbReference>
<dbReference type="AlphaFoldDB" id="A0A0F9VC36"/>
<dbReference type="GO" id="GO:0016787">
    <property type="term" value="F:hydrolase activity"/>
    <property type="evidence" value="ECO:0007669"/>
    <property type="project" value="UniProtKB-KW"/>
</dbReference>
<dbReference type="Pfam" id="PF00135">
    <property type="entry name" value="COesterase"/>
    <property type="match status" value="1"/>
</dbReference>
<name>A0A0F9VC36_9ZZZZ</name>
<accession>A0A0F9VC36</accession>
<evidence type="ECO:0000256" key="1">
    <source>
        <dbReference type="ARBA" id="ARBA00005964"/>
    </source>
</evidence>
<dbReference type="SUPFAM" id="SSF53474">
    <property type="entry name" value="alpha/beta-Hydrolases"/>
    <property type="match status" value="1"/>
</dbReference>
<dbReference type="ESTHER" id="9zzzz-a0a0f9vc36">
    <property type="family name" value="Carb_B_Bacteria"/>
</dbReference>
<dbReference type="Gene3D" id="3.40.50.1820">
    <property type="entry name" value="alpha/beta hydrolase"/>
    <property type="match status" value="1"/>
</dbReference>
<comment type="caution">
    <text evidence="4">The sequence shown here is derived from an EMBL/GenBank/DDBJ whole genome shotgun (WGS) entry which is preliminary data.</text>
</comment>
<organism evidence="4">
    <name type="scientific">marine sediment metagenome</name>
    <dbReference type="NCBI Taxonomy" id="412755"/>
    <lineage>
        <taxon>unclassified sequences</taxon>
        <taxon>metagenomes</taxon>
        <taxon>ecological metagenomes</taxon>
    </lineage>
</organism>
<dbReference type="PROSITE" id="PS00122">
    <property type="entry name" value="CARBOXYLESTERASE_B_1"/>
    <property type="match status" value="1"/>
</dbReference>
<feature type="domain" description="Carboxylesterase type B" evidence="3">
    <location>
        <begin position="53"/>
        <end position="565"/>
    </location>
</feature>
<proteinExistence type="inferred from homology"/>